<dbReference type="Proteomes" id="UP000886998">
    <property type="component" value="Unassembled WGS sequence"/>
</dbReference>
<gene>
    <name evidence="1" type="primary">X975_18449</name>
    <name evidence="1" type="ORF">TNIN_118301</name>
</gene>
<proteinExistence type="predicted"/>
<accession>A0A8X6Y8C4</accession>
<reference evidence="1" key="1">
    <citation type="submission" date="2020-08" db="EMBL/GenBank/DDBJ databases">
        <title>Multicomponent nature underlies the extraordinary mechanical properties of spider dragline silk.</title>
        <authorList>
            <person name="Kono N."/>
            <person name="Nakamura H."/>
            <person name="Mori M."/>
            <person name="Yoshida Y."/>
            <person name="Ohtoshi R."/>
            <person name="Malay A.D."/>
            <person name="Moran D.A.P."/>
            <person name="Tomita M."/>
            <person name="Numata K."/>
            <person name="Arakawa K."/>
        </authorList>
    </citation>
    <scope>NUCLEOTIDE SEQUENCE</scope>
</reference>
<sequence length="124" mass="14559">MEILGIMDPAETKSKEEMKKNAGEHFMKTLDRDEKGRYIVKLSWIEAKKIVQDNRAVVEQRYFRTSQQLKVEGKYTVHEAVFKEWLNEEIIEKVTKEEIGKSSYYLPHRGVFKKNSTTTVKSCV</sequence>
<organism evidence="1 2">
    <name type="scientific">Trichonephila inaurata madagascariensis</name>
    <dbReference type="NCBI Taxonomy" id="2747483"/>
    <lineage>
        <taxon>Eukaryota</taxon>
        <taxon>Metazoa</taxon>
        <taxon>Ecdysozoa</taxon>
        <taxon>Arthropoda</taxon>
        <taxon>Chelicerata</taxon>
        <taxon>Arachnida</taxon>
        <taxon>Araneae</taxon>
        <taxon>Araneomorphae</taxon>
        <taxon>Entelegynae</taxon>
        <taxon>Araneoidea</taxon>
        <taxon>Nephilidae</taxon>
        <taxon>Trichonephila</taxon>
        <taxon>Trichonephila inaurata</taxon>
    </lineage>
</organism>
<comment type="caution">
    <text evidence="1">The sequence shown here is derived from an EMBL/GenBank/DDBJ whole genome shotgun (WGS) entry which is preliminary data.</text>
</comment>
<evidence type="ECO:0000313" key="2">
    <source>
        <dbReference type="Proteomes" id="UP000886998"/>
    </source>
</evidence>
<dbReference type="OrthoDB" id="10429599at2759"/>
<evidence type="ECO:0000313" key="1">
    <source>
        <dbReference type="EMBL" id="GFY68021.1"/>
    </source>
</evidence>
<keyword evidence="2" id="KW-1185">Reference proteome</keyword>
<dbReference type="EMBL" id="BMAV01016838">
    <property type="protein sequence ID" value="GFY68021.1"/>
    <property type="molecule type" value="Genomic_DNA"/>
</dbReference>
<protein>
    <submittedName>
        <fullName evidence="1">Uncharacterized protein</fullName>
    </submittedName>
</protein>
<dbReference type="AlphaFoldDB" id="A0A8X6Y8C4"/>
<name>A0A8X6Y8C4_9ARAC</name>